<dbReference type="SUPFAM" id="SSF52283">
    <property type="entry name" value="Formate/glycerate dehydrogenase catalytic domain-like"/>
    <property type="match status" value="1"/>
</dbReference>
<reference evidence="6" key="1">
    <citation type="journal article" date="2020" name="MBio">
        <title>Horizontal gene transfer to a defensive symbiont with a reduced genome amongst a multipartite beetle microbiome.</title>
        <authorList>
            <person name="Waterworth S.C."/>
            <person name="Florez L.V."/>
            <person name="Rees E.R."/>
            <person name="Hertweck C."/>
            <person name="Kaltenpoth M."/>
            <person name="Kwan J.C."/>
        </authorList>
    </citation>
    <scope>NUCLEOTIDE SEQUENCE [LARGE SCALE GENOMIC DNA]</scope>
</reference>
<evidence type="ECO:0000313" key="5">
    <source>
        <dbReference type="EMBL" id="KAF1020314.1"/>
    </source>
</evidence>
<dbReference type="GO" id="GO:0016491">
    <property type="term" value="F:oxidoreductase activity"/>
    <property type="evidence" value="ECO:0007669"/>
    <property type="project" value="UniProtKB-KW"/>
</dbReference>
<dbReference type="AlphaFoldDB" id="A0A7V8FMR6"/>
<evidence type="ECO:0000256" key="1">
    <source>
        <dbReference type="ARBA" id="ARBA00023002"/>
    </source>
</evidence>
<keyword evidence="5" id="KW-0670">Pyruvate</keyword>
<dbReference type="PANTHER" id="PTHR43333:SF1">
    <property type="entry name" value="D-ISOMER SPECIFIC 2-HYDROXYACID DEHYDROGENASE NAD-BINDING DOMAIN-CONTAINING PROTEIN"/>
    <property type="match status" value="1"/>
</dbReference>
<dbReference type="CDD" id="cd12164">
    <property type="entry name" value="GDH_like_2"/>
    <property type="match status" value="1"/>
</dbReference>
<evidence type="ECO:0000256" key="2">
    <source>
        <dbReference type="ARBA" id="ARBA00023027"/>
    </source>
</evidence>
<dbReference type="EMBL" id="WNDQ01000037">
    <property type="protein sequence ID" value="KAF1020314.1"/>
    <property type="molecule type" value="Genomic_DNA"/>
</dbReference>
<evidence type="ECO:0000259" key="4">
    <source>
        <dbReference type="Pfam" id="PF02826"/>
    </source>
</evidence>
<organism evidence="5 6">
    <name type="scientific">Paracidovorax wautersii</name>
    <dbReference type="NCBI Taxonomy" id="1177982"/>
    <lineage>
        <taxon>Bacteria</taxon>
        <taxon>Pseudomonadati</taxon>
        <taxon>Pseudomonadota</taxon>
        <taxon>Betaproteobacteria</taxon>
        <taxon>Burkholderiales</taxon>
        <taxon>Comamonadaceae</taxon>
        <taxon>Paracidovorax</taxon>
    </lineage>
</organism>
<dbReference type="PANTHER" id="PTHR43333">
    <property type="entry name" value="2-HACID_DH_C DOMAIN-CONTAINING PROTEIN"/>
    <property type="match status" value="1"/>
</dbReference>
<accession>A0A7V8FMR6</accession>
<proteinExistence type="predicted"/>
<sequence>MAPHPTCHNPKSVMPEPTSNTGGNTPSPTIALLSTTLDTAYLLPAFQQTFPNARLILGGRAQTEADLGPLDAIDMVVCWKPQAGLMQRMPGLRLIQSIGAGVDHITDDASLPSVPVCRIVDPDMASGMTAYVCWAVTHHQRAMHSYLQSQRDAAWQQQAVIPASSHRVGIAGLGALGTHCARALAAIGYAVRGWSRSPKTEPMPGVDCFYGPDQLGDFLAGCDTLICLLPLTAETHGILDARLFAQLPHGAHLINVGRGDHLVEADLLQALDSGQLAAATLDAFSTEPLPTSHAFWRHPHITVTPHIATRTSPAAIARQARLNYEAVLADRQPPGLVDTARGY</sequence>
<keyword evidence="2" id="KW-0520">NAD</keyword>
<dbReference type="Proteomes" id="UP000461670">
    <property type="component" value="Unassembled WGS sequence"/>
</dbReference>
<dbReference type="InterPro" id="IPR036291">
    <property type="entry name" value="NAD(P)-bd_dom_sf"/>
</dbReference>
<dbReference type="SUPFAM" id="SSF51735">
    <property type="entry name" value="NAD(P)-binding Rossmann-fold domains"/>
    <property type="match status" value="1"/>
</dbReference>
<dbReference type="GO" id="GO:0051287">
    <property type="term" value="F:NAD binding"/>
    <property type="evidence" value="ECO:0007669"/>
    <property type="project" value="InterPro"/>
</dbReference>
<feature type="domain" description="D-isomer specific 2-hydroxyacid dehydrogenase NAD-binding" evidence="4">
    <location>
        <begin position="136"/>
        <end position="308"/>
    </location>
</feature>
<evidence type="ECO:0000313" key="6">
    <source>
        <dbReference type="Proteomes" id="UP000461670"/>
    </source>
</evidence>
<dbReference type="Gene3D" id="3.40.50.720">
    <property type="entry name" value="NAD(P)-binding Rossmann-like Domain"/>
    <property type="match status" value="2"/>
</dbReference>
<keyword evidence="1" id="KW-0560">Oxidoreductase</keyword>
<gene>
    <name evidence="5" type="primary">ghrA_3</name>
    <name evidence="5" type="ORF">GAK30_02561</name>
</gene>
<feature type="region of interest" description="Disordered" evidence="3">
    <location>
        <begin position="1"/>
        <end position="27"/>
    </location>
</feature>
<name>A0A7V8FMR6_9BURK</name>
<dbReference type="Pfam" id="PF02826">
    <property type="entry name" value="2-Hacid_dh_C"/>
    <property type="match status" value="1"/>
</dbReference>
<dbReference type="InterPro" id="IPR006140">
    <property type="entry name" value="D-isomer_DH_NAD-bd"/>
</dbReference>
<protein>
    <submittedName>
        <fullName evidence="5">Glyoxylate/hydroxypyruvate reductase A</fullName>
    </submittedName>
</protein>
<feature type="compositionally biased region" description="Polar residues" evidence="3">
    <location>
        <begin position="17"/>
        <end position="27"/>
    </location>
</feature>
<comment type="caution">
    <text evidence="5">The sequence shown here is derived from an EMBL/GenBank/DDBJ whole genome shotgun (WGS) entry which is preliminary data.</text>
</comment>
<evidence type="ECO:0000256" key="3">
    <source>
        <dbReference type="SAM" id="MobiDB-lite"/>
    </source>
</evidence>